<name>A0A151CJ07_9BACT</name>
<evidence type="ECO:0000313" key="2">
    <source>
        <dbReference type="Proteomes" id="UP000075359"/>
    </source>
</evidence>
<dbReference type="STRING" id="1630136.AS592_10460"/>
<dbReference type="Proteomes" id="UP000075359">
    <property type="component" value="Unassembled WGS sequence"/>
</dbReference>
<gene>
    <name evidence="1" type="ORF">AS592_10460</name>
</gene>
<dbReference type="EMBL" id="LNKT01000001">
    <property type="protein sequence ID" value="KYJ87520.1"/>
    <property type="molecule type" value="Genomic_DNA"/>
</dbReference>
<keyword evidence="2" id="KW-1185">Reference proteome</keyword>
<evidence type="ECO:0000313" key="1">
    <source>
        <dbReference type="EMBL" id="KYJ87520.1"/>
    </source>
</evidence>
<accession>A0A151CJ07</accession>
<proteinExistence type="predicted"/>
<organism evidence="1 2">
    <name type="scientific">Sulfurovum riftiae</name>
    <dbReference type="NCBI Taxonomy" id="1630136"/>
    <lineage>
        <taxon>Bacteria</taxon>
        <taxon>Pseudomonadati</taxon>
        <taxon>Campylobacterota</taxon>
        <taxon>Epsilonproteobacteria</taxon>
        <taxon>Campylobacterales</taxon>
        <taxon>Sulfurovaceae</taxon>
        <taxon>Sulfurovum</taxon>
    </lineage>
</organism>
<sequence length="157" mass="18957">MEDHMIDEYYDEAMDMLDRLCNNDEEVAVSEKCLDHIKEEKYRYEHAISVAPSHTDRQRKLWDDALSQAGSEQERKDIMTEYRDILPLYSEVIQIKQEIWEWCELYLIDAGIGKRRRIERFRPVIYKILASGRDLRSREERVNENAMIQLLMNKLDW</sequence>
<dbReference type="AlphaFoldDB" id="A0A151CJ07"/>
<comment type="caution">
    <text evidence="1">The sequence shown here is derived from an EMBL/GenBank/DDBJ whole genome shotgun (WGS) entry which is preliminary data.</text>
</comment>
<reference evidence="1 2" key="1">
    <citation type="submission" date="2015-11" db="EMBL/GenBank/DDBJ databases">
        <title>Draft genome of Sulfurovum riftiae 1812E, a member of the Epsilonproteobacteria isolated from the tube of the deep-sea hydrothermal vent tubewom Riftia pachyptila.</title>
        <authorList>
            <person name="Vetriani C."/>
            <person name="Giovannelli D."/>
        </authorList>
    </citation>
    <scope>NUCLEOTIDE SEQUENCE [LARGE SCALE GENOMIC DNA]</scope>
    <source>
        <strain evidence="1 2">1812E</strain>
    </source>
</reference>
<protein>
    <submittedName>
        <fullName evidence="1">Uncharacterized protein</fullName>
    </submittedName>
</protein>